<comment type="caution">
    <text evidence="2">The sequence shown here is derived from an EMBL/GenBank/DDBJ whole genome shotgun (WGS) entry which is preliminary data.</text>
</comment>
<name>A0A5A8D1B0_CAFRO</name>
<feature type="compositionally biased region" description="Gly residues" evidence="1">
    <location>
        <begin position="893"/>
        <end position="904"/>
    </location>
</feature>
<feature type="region of interest" description="Disordered" evidence="1">
    <location>
        <begin position="586"/>
        <end position="618"/>
    </location>
</feature>
<proteinExistence type="predicted"/>
<feature type="region of interest" description="Disordered" evidence="1">
    <location>
        <begin position="363"/>
        <end position="388"/>
    </location>
</feature>
<evidence type="ECO:0000313" key="2">
    <source>
        <dbReference type="EMBL" id="KAA0159252.1"/>
    </source>
</evidence>
<feature type="compositionally biased region" description="Gly residues" evidence="1">
    <location>
        <begin position="602"/>
        <end position="616"/>
    </location>
</feature>
<dbReference type="EMBL" id="VLTL01000133">
    <property type="protein sequence ID" value="KAA0159252.1"/>
    <property type="molecule type" value="Genomic_DNA"/>
</dbReference>
<sequence length="1283" mass="127084">MQQVGLPPGMVTAEQLLSAAADAESGVLPESIAGPGVRAHAPAAPWQGRAFLLASTAFLFCSAPELRAPLTSDRRVSASAAAAAAAAAAASQAPDDEAAAPRVFVGSVADPSEEQQAHPILQVRAEPAPPPGTPRGYGASLAAAVPANEMLRRLRAAMGVGGDTLLADPLSLARVIRAAAQVRAEWRSLVSDAACGEPSVNLAAVEAGVQAAAAIADVVAKARAARHARWNMWLRLREHVQAASWSLLRRVAAGQRVLIVDRKAARTQRAFVEDSLDEAGAAAVTVAAFRAQAGVRAATSLARGYFRAAARTALGHLSGVSASGGDSDVDGEARAAPLSTPQLFAALDIASRTRIGEALEAAARAAEREHDHDHDHDSAEGEGGGETVRPQLAVLPGETAGELVAAGMLAPLDPALSGSVQLLSGAAAYHKAAGPLASPSFRVTGRDGQRCAVAGPQAHSAAAAPYLDSAAVEAAAARFAAAGPPGAALSRLRRVFEASFPLLRIAFDRYAASARAGSSATMEVSEFLELLADARLLAQDEGDAEDWLADAQTGALSRAGPAGSWSARARGIAPLEGSGNALSTAASSASIGSDATRSTAAGRGGGRRQGPLGAGIGAFPARRGRPTLSALLAGEVVTLNEPVWEATVDPAIALAVTIRFFVSGAVQGTPNTELEATMRLPAVRNMVGRYRRALQAVYAMFVAERRHAAAEAARKSQDAGAAGRAARAGSSGVGDVSAEEAALHRASMTVGDVIQLLCDDTGVVADDAPGAAPSAKAKAGGAAGVGALASAAATRTGRSQGSPRANRAQTAAGGSEALRPAQFLWLLAKVKAAATAGSHAAATDQAAGGSSLLGGNDVATQVAVSALERIPGIDSAAAAFLSAADVSLDLAGGSDGRGGGGGGRRGGRGRASGEAALGQKGFRRTPSSMTMVGGSGGAGGGGGGGGGSGGGGSRGRSGDAPAAAGGGGGGAGGSGLRGVVLEAIQQAKASAIRLARAVMAGGAHEDAVAVGMCRHAAGAPEWALGEDLCGEPAQTGSALAGASGGNAGPGKHTDSASGGAAADSHDRGRARGRGKGGAGSAGSAKAVAASGWDGLRPMGAPSLPPTVSADLVKLLVSKTDRQAVKAALPRQTEFAGRVREAIAGADERLRRGQLVGLEAPELPVGGATSTAIRGAGSAPPVAASLALQLAGAMGWPADPIVSAGRPPRGAAVPAVPDEATLMNAVGSVMAITPSTPVSFSEFVTLLAAVASALSPDPYEEMALKLDAFISEMILPAFHVAHGQ</sequence>
<organism evidence="2 3">
    <name type="scientific">Cafeteria roenbergensis</name>
    <name type="common">Marine flagellate</name>
    <dbReference type="NCBI Taxonomy" id="33653"/>
    <lineage>
        <taxon>Eukaryota</taxon>
        <taxon>Sar</taxon>
        <taxon>Stramenopiles</taxon>
        <taxon>Bigyra</taxon>
        <taxon>Opalozoa</taxon>
        <taxon>Bicosoecida</taxon>
        <taxon>Cafeteriaceae</taxon>
        <taxon>Cafeteria</taxon>
    </lineage>
</organism>
<protein>
    <submittedName>
        <fullName evidence="2">Uncharacterized protein</fullName>
    </submittedName>
</protein>
<evidence type="ECO:0000313" key="3">
    <source>
        <dbReference type="Proteomes" id="UP000324907"/>
    </source>
</evidence>
<feature type="region of interest" description="Disordered" evidence="1">
    <location>
        <begin position="891"/>
        <end position="971"/>
    </location>
</feature>
<feature type="compositionally biased region" description="Gly residues" evidence="1">
    <location>
        <begin position="933"/>
        <end position="955"/>
    </location>
</feature>
<feature type="compositionally biased region" description="Polar residues" evidence="1">
    <location>
        <begin position="586"/>
        <end position="599"/>
    </location>
</feature>
<reference evidence="2 3" key="1">
    <citation type="submission" date="2019-07" db="EMBL/GenBank/DDBJ databases">
        <title>Genomes of Cafeteria roenbergensis.</title>
        <authorList>
            <person name="Fischer M.G."/>
            <person name="Hackl T."/>
            <person name="Roman M."/>
        </authorList>
    </citation>
    <scope>NUCLEOTIDE SEQUENCE [LARGE SCALE GENOMIC DNA]</scope>
    <source>
        <strain evidence="2 3">RCC970-E3</strain>
    </source>
</reference>
<accession>A0A5A8D1B0</accession>
<evidence type="ECO:0000256" key="1">
    <source>
        <dbReference type="SAM" id="MobiDB-lite"/>
    </source>
</evidence>
<feature type="compositionally biased region" description="Polar residues" evidence="1">
    <location>
        <begin position="796"/>
        <end position="809"/>
    </location>
</feature>
<feature type="region of interest" description="Disordered" evidence="1">
    <location>
        <begin position="1040"/>
        <end position="1083"/>
    </location>
</feature>
<feature type="compositionally biased region" description="Basic and acidic residues" evidence="1">
    <location>
        <begin position="365"/>
        <end position="379"/>
    </location>
</feature>
<gene>
    <name evidence="2" type="ORF">FNF28_05927</name>
</gene>
<dbReference type="Proteomes" id="UP000324907">
    <property type="component" value="Unassembled WGS sequence"/>
</dbReference>
<feature type="region of interest" description="Disordered" evidence="1">
    <location>
        <begin position="793"/>
        <end position="813"/>
    </location>
</feature>